<organism evidence="3 4">
    <name type="scientific">Saitoella complicata (strain BCRC 22490 / CBS 7301 / JCM 7358 / NBRC 10748 / NRRL Y-17804)</name>
    <dbReference type="NCBI Taxonomy" id="698492"/>
    <lineage>
        <taxon>Eukaryota</taxon>
        <taxon>Fungi</taxon>
        <taxon>Dikarya</taxon>
        <taxon>Ascomycota</taxon>
        <taxon>Taphrinomycotina</taxon>
        <taxon>Taphrinomycotina incertae sedis</taxon>
        <taxon>Saitoella</taxon>
    </lineage>
</organism>
<keyword evidence="1" id="KW-0862">Zinc</keyword>
<reference evidence="3 4" key="2">
    <citation type="journal article" date="2014" name="J. Gen. Appl. Microbiol.">
        <title>The early diverging ascomycetous budding yeast Saitoella complicata has three histone deacetylases belonging to the Clr6, Hos2, and Rpd3 lineages.</title>
        <authorList>
            <person name="Nishida H."/>
            <person name="Matsumoto T."/>
            <person name="Kondo S."/>
            <person name="Hamamoto M."/>
            <person name="Yoshikawa H."/>
        </authorList>
    </citation>
    <scope>NUCLEOTIDE SEQUENCE [LARGE SCALE GENOMIC DNA]</scope>
    <source>
        <strain evidence="3 4">NRRL Y-17804</strain>
    </source>
</reference>
<protein>
    <recommendedName>
        <fullName evidence="2">SWIM-type domain-containing protein</fullName>
    </recommendedName>
</protein>
<comment type="caution">
    <text evidence="3">The sequence shown here is derived from an EMBL/GenBank/DDBJ whole genome shotgun (WGS) entry which is preliminary data.</text>
</comment>
<evidence type="ECO:0000313" key="4">
    <source>
        <dbReference type="Proteomes" id="UP000033140"/>
    </source>
</evidence>
<name>A0A0E9NA68_SAICN</name>
<evidence type="ECO:0000259" key="2">
    <source>
        <dbReference type="PROSITE" id="PS50966"/>
    </source>
</evidence>
<dbReference type="Proteomes" id="UP000033140">
    <property type="component" value="Unassembled WGS sequence"/>
</dbReference>
<keyword evidence="1" id="KW-0863">Zinc-finger</keyword>
<reference evidence="3 4" key="3">
    <citation type="journal article" date="2015" name="Genome Announc.">
        <title>Draft Genome Sequence of the Archiascomycetous Yeast Saitoella complicata.</title>
        <authorList>
            <person name="Yamauchi K."/>
            <person name="Kondo S."/>
            <person name="Hamamoto M."/>
            <person name="Takahashi Y."/>
            <person name="Ogura Y."/>
            <person name="Hayashi T."/>
            <person name="Nishida H."/>
        </authorList>
    </citation>
    <scope>NUCLEOTIDE SEQUENCE [LARGE SCALE GENOMIC DNA]</scope>
    <source>
        <strain evidence="3 4">NRRL Y-17804</strain>
    </source>
</reference>
<dbReference type="PROSITE" id="PS50966">
    <property type="entry name" value="ZF_SWIM"/>
    <property type="match status" value="1"/>
</dbReference>
<dbReference type="AlphaFoldDB" id="A0A0E9NA68"/>
<dbReference type="GO" id="GO:0008270">
    <property type="term" value="F:zinc ion binding"/>
    <property type="evidence" value="ECO:0007669"/>
    <property type="project" value="UniProtKB-KW"/>
</dbReference>
<evidence type="ECO:0000256" key="1">
    <source>
        <dbReference type="PROSITE-ProRule" id="PRU00325"/>
    </source>
</evidence>
<keyword evidence="1" id="KW-0479">Metal-binding</keyword>
<dbReference type="OrthoDB" id="5413281at2759"/>
<gene>
    <name evidence="3" type="ORF">G7K_0532-t1</name>
</gene>
<dbReference type="RefSeq" id="XP_019024282.1">
    <property type="nucleotide sequence ID" value="XM_019166839.1"/>
</dbReference>
<dbReference type="STRING" id="698492.A0A0E9NA68"/>
<proteinExistence type="predicted"/>
<sequence>MEDCEMGEQDPSLPSVCDALYHLINDIHALSSVGSVEQPETDEYSTTFARHQNAARDDILQRCKSQFITLQKLYPQLLLPALGLLDKGLLTKYKAKERANPHLAMDDASSEEQVMPSIYYVKTSSGASSRYSSENISYEVRLTAWHCTCPSYTFSAFAGTSDTLNAPPSLSLETPWVWGGMTLAKSPPLCKHLLACVLAECGGVLLEKMKEVGGATKEELADWAAK</sequence>
<feature type="domain" description="SWIM-type" evidence="2">
    <location>
        <begin position="138"/>
        <end position="201"/>
    </location>
</feature>
<keyword evidence="4" id="KW-1185">Reference proteome</keyword>
<reference evidence="3 4" key="1">
    <citation type="journal article" date="2011" name="J. Gen. Appl. Microbiol.">
        <title>Draft genome sequencing of the enigmatic yeast Saitoella complicata.</title>
        <authorList>
            <person name="Nishida H."/>
            <person name="Hamamoto M."/>
            <person name="Sugiyama J."/>
        </authorList>
    </citation>
    <scope>NUCLEOTIDE SEQUENCE [LARGE SCALE GENOMIC DNA]</scope>
    <source>
        <strain evidence="3 4">NRRL Y-17804</strain>
    </source>
</reference>
<accession>A0A0E9NA68</accession>
<dbReference type="InterPro" id="IPR007527">
    <property type="entry name" value="Znf_SWIM"/>
</dbReference>
<dbReference type="EMBL" id="BACD03000003">
    <property type="protein sequence ID" value="GAO46300.1"/>
    <property type="molecule type" value="Genomic_DNA"/>
</dbReference>
<evidence type="ECO:0000313" key="3">
    <source>
        <dbReference type="EMBL" id="GAO46300.1"/>
    </source>
</evidence>
<dbReference type="OMA" id="HAWNCTC"/>